<proteinExistence type="predicted"/>
<name>A0A9Q9AGT2_9PEZI</name>
<dbReference type="EMBL" id="CP099419">
    <property type="protein sequence ID" value="USW48877.1"/>
    <property type="molecule type" value="Genomic_DNA"/>
</dbReference>
<dbReference type="AlphaFoldDB" id="A0A9Q9AGT2"/>
<accession>A0A9Q9AGT2</accession>
<evidence type="ECO:0000256" key="1">
    <source>
        <dbReference type="SAM" id="MobiDB-lite"/>
    </source>
</evidence>
<evidence type="ECO:0000313" key="3">
    <source>
        <dbReference type="Proteomes" id="UP001056384"/>
    </source>
</evidence>
<sequence length="106" mass="11872">MAMGSKSLWTIQGSGTFACHTCVRQKRICFRWETSVTGFVALPLPPEIQKGAGSAQERHFRLAEFENPIPMPPLWIKMQVLNDEARRNPRGPGRPRKALPAADAEE</sequence>
<dbReference type="Proteomes" id="UP001056384">
    <property type="component" value="Chromosome 2"/>
</dbReference>
<gene>
    <name evidence="2" type="ORF">Slin15195_G021960</name>
</gene>
<protein>
    <submittedName>
        <fullName evidence="2">Uncharacterized protein</fullName>
    </submittedName>
</protein>
<organism evidence="2 3">
    <name type="scientific">Septoria linicola</name>
    <dbReference type="NCBI Taxonomy" id="215465"/>
    <lineage>
        <taxon>Eukaryota</taxon>
        <taxon>Fungi</taxon>
        <taxon>Dikarya</taxon>
        <taxon>Ascomycota</taxon>
        <taxon>Pezizomycotina</taxon>
        <taxon>Dothideomycetes</taxon>
        <taxon>Dothideomycetidae</taxon>
        <taxon>Mycosphaerellales</taxon>
        <taxon>Mycosphaerellaceae</taxon>
        <taxon>Septoria</taxon>
    </lineage>
</organism>
<feature type="region of interest" description="Disordered" evidence="1">
    <location>
        <begin position="85"/>
        <end position="106"/>
    </location>
</feature>
<dbReference type="PROSITE" id="PS51257">
    <property type="entry name" value="PROKAR_LIPOPROTEIN"/>
    <property type="match status" value="1"/>
</dbReference>
<keyword evidence="3" id="KW-1185">Reference proteome</keyword>
<reference evidence="2" key="1">
    <citation type="submission" date="2022-06" db="EMBL/GenBank/DDBJ databases">
        <title>Complete genome sequences of two strains of the flax pathogen Septoria linicola.</title>
        <authorList>
            <person name="Lapalu N."/>
            <person name="Simon A."/>
            <person name="Demenou B."/>
            <person name="Paumier D."/>
            <person name="Guillot M.-P."/>
            <person name="Gout L."/>
            <person name="Valade R."/>
        </authorList>
    </citation>
    <scope>NUCLEOTIDE SEQUENCE</scope>
    <source>
        <strain evidence="2">SE15195</strain>
    </source>
</reference>
<evidence type="ECO:0000313" key="2">
    <source>
        <dbReference type="EMBL" id="USW48877.1"/>
    </source>
</evidence>